<gene>
    <name evidence="2" type="ORF">QQX09_04725</name>
</gene>
<comment type="caution">
    <text evidence="2">The sequence shown here is derived from an EMBL/GenBank/DDBJ whole genome shotgun (WGS) entry which is preliminary data.</text>
</comment>
<feature type="domain" description="Polysaccharide pyruvyl transferase" evidence="1">
    <location>
        <begin position="142"/>
        <end position="343"/>
    </location>
</feature>
<proteinExistence type="predicted"/>
<sequence length="413" mass="43488">MSRSKAGTQAPARVVIGRFHDGSATPNWGGRATSMALAGLVARSAGVPDVVPLNGTFNTVPFEHGSVPPLPRSDDPSIRFRAVRDTAAAIIASPLDGPQRELLDTLAGADELWMNGEGDPILARKRTTLARTLLIMEIALQLGIRVRMLNSILSIPPGMEQAHPVVVAALRDVLSRCDSVVYRDPESLELHGSLFPGIAADWVPDALFAWAEVPVQPRVPFGPDSEGLSPATARFLADPAPYIAVSGASGPRAADEDRIAALELLVRGLRSEGFRVLLVATDRIDDWLATALHLEGTAYIDPGVPLATGRAALAGASAFVSGRYHPSILAYGAGVPCVLMSSNSHKTRSLQRVMAVDAREHPAFGKGDVSALVADAVAAGRSSARARRALRRRARANAEAVATRFAALGRAGA</sequence>
<evidence type="ECO:0000313" key="2">
    <source>
        <dbReference type="EMBL" id="MDN4475162.1"/>
    </source>
</evidence>
<keyword evidence="2" id="KW-0808">Transferase</keyword>
<organism evidence="2 3">
    <name type="scientific">Demequina litoralis</name>
    <dbReference type="NCBI Taxonomy" id="3051660"/>
    <lineage>
        <taxon>Bacteria</taxon>
        <taxon>Bacillati</taxon>
        <taxon>Actinomycetota</taxon>
        <taxon>Actinomycetes</taxon>
        <taxon>Micrococcales</taxon>
        <taxon>Demequinaceae</taxon>
        <taxon>Demequina</taxon>
    </lineage>
</organism>
<dbReference type="RefSeq" id="WP_301131613.1">
    <property type="nucleotide sequence ID" value="NZ_JAUHPW010000003.1"/>
</dbReference>
<dbReference type="PANTHER" id="PTHR36836">
    <property type="entry name" value="COLANIC ACID BIOSYNTHESIS PROTEIN WCAK"/>
    <property type="match status" value="1"/>
</dbReference>
<evidence type="ECO:0000259" key="1">
    <source>
        <dbReference type="Pfam" id="PF04230"/>
    </source>
</evidence>
<dbReference type="EMBL" id="JAUHPW010000003">
    <property type="protein sequence ID" value="MDN4475162.1"/>
    <property type="molecule type" value="Genomic_DNA"/>
</dbReference>
<accession>A0ABT8G840</accession>
<reference evidence="2" key="1">
    <citation type="submission" date="2023-06" db="EMBL/GenBank/DDBJ databases">
        <title>Sysu t00192.</title>
        <authorList>
            <person name="Gao L."/>
            <person name="Fang B.-Z."/>
            <person name="Li W.-J."/>
        </authorList>
    </citation>
    <scope>NUCLEOTIDE SEQUENCE</scope>
    <source>
        <strain evidence="2">SYSU T00192</strain>
    </source>
</reference>
<name>A0ABT8G840_9MICO</name>
<dbReference type="Pfam" id="PF04230">
    <property type="entry name" value="PS_pyruv_trans"/>
    <property type="match status" value="1"/>
</dbReference>
<dbReference type="PANTHER" id="PTHR36836:SF1">
    <property type="entry name" value="COLANIC ACID BIOSYNTHESIS PROTEIN WCAK"/>
    <property type="match status" value="1"/>
</dbReference>
<evidence type="ECO:0000313" key="3">
    <source>
        <dbReference type="Proteomes" id="UP001172728"/>
    </source>
</evidence>
<dbReference type="Proteomes" id="UP001172728">
    <property type="component" value="Unassembled WGS sequence"/>
</dbReference>
<dbReference type="GO" id="GO:0016740">
    <property type="term" value="F:transferase activity"/>
    <property type="evidence" value="ECO:0007669"/>
    <property type="project" value="UniProtKB-KW"/>
</dbReference>
<keyword evidence="3" id="KW-1185">Reference proteome</keyword>
<dbReference type="InterPro" id="IPR007345">
    <property type="entry name" value="Polysacch_pyruvyl_Trfase"/>
</dbReference>
<protein>
    <submittedName>
        <fullName evidence="2">Polysaccharide pyruvyl transferase family protein</fullName>
    </submittedName>
</protein>